<comment type="caution">
    <text evidence="1">The sequence shown here is derived from an EMBL/GenBank/DDBJ whole genome shotgun (WGS) entry which is preliminary data.</text>
</comment>
<evidence type="ECO:0000313" key="2">
    <source>
        <dbReference type="Proteomes" id="UP000598996"/>
    </source>
</evidence>
<reference evidence="1 2" key="1">
    <citation type="submission" date="2021-01" db="EMBL/GenBank/DDBJ databases">
        <title>Actinoplanes sp. nov. LDG1-01 isolated from lichen.</title>
        <authorList>
            <person name="Saeng-In P."/>
            <person name="Phongsopitanun W."/>
            <person name="Kanchanasin P."/>
            <person name="Yuki M."/>
            <person name="Kudo T."/>
            <person name="Ohkuma M."/>
            <person name="Tanasupawat S."/>
        </authorList>
    </citation>
    <scope>NUCLEOTIDE SEQUENCE [LARGE SCALE GENOMIC DNA]</scope>
    <source>
        <strain evidence="1 2">LDG1-01</strain>
    </source>
</reference>
<dbReference type="Proteomes" id="UP000598996">
    <property type="component" value="Unassembled WGS sequence"/>
</dbReference>
<dbReference type="EMBL" id="JAENHO010000004">
    <property type="protein sequence ID" value="MBL7255723.1"/>
    <property type="molecule type" value="Genomic_DNA"/>
</dbReference>
<protein>
    <recommendedName>
        <fullName evidence="3">SRPBCC domain-containing protein</fullName>
    </recommendedName>
</protein>
<gene>
    <name evidence="1" type="ORF">JKJ07_15575</name>
</gene>
<dbReference type="RefSeq" id="WP_202992230.1">
    <property type="nucleotide sequence ID" value="NZ_JAENHO010000004.1"/>
</dbReference>
<organism evidence="1 2">
    <name type="scientific">Paractinoplanes lichenicola</name>
    <dbReference type="NCBI Taxonomy" id="2802976"/>
    <lineage>
        <taxon>Bacteria</taxon>
        <taxon>Bacillati</taxon>
        <taxon>Actinomycetota</taxon>
        <taxon>Actinomycetes</taxon>
        <taxon>Micromonosporales</taxon>
        <taxon>Micromonosporaceae</taxon>
        <taxon>Paractinoplanes</taxon>
    </lineage>
</organism>
<accession>A0ABS1VM41</accession>
<name>A0ABS1VM41_9ACTN</name>
<keyword evidence="2" id="KW-1185">Reference proteome</keyword>
<evidence type="ECO:0000313" key="1">
    <source>
        <dbReference type="EMBL" id="MBL7255723.1"/>
    </source>
</evidence>
<sequence>MAANSRIKPVEKATNRTWDEWLTFMDGIGAKDLDHKQIALKVYYELEGTGVEPLGWWTQAVTVAYEQFIGRRIPGQRPDGTFQMSVSRSTTMGMQELMNAWAAFAPTDEFVTGLLAEGASPKISGTDRRITWRIKAADDSQIIVTSEPKANGTASIVAAQLGLQTPELNDQARDGWAGAVERFLGGAQAE</sequence>
<evidence type="ECO:0008006" key="3">
    <source>
        <dbReference type="Google" id="ProtNLM"/>
    </source>
</evidence>
<proteinExistence type="predicted"/>